<name>A0A7Y9T978_9BACT</name>
<comment type="similarity">
    <text evidence="1">Belongs to the PhzF family.</text>
</comment>
<dbReference type="GO" id="GO:0102943">
    <property type="term" value="F:trans-2,3-dihydro-3-hydroxy-anthranilate isomerase activity"/>
    <property type="evidence" value="ECO:0007669"/>
    <property type="project" value="UniProtKB-EC"/>
</dbReference>
<dbReference type="PIRSF" id="PIRSF016184">
    <property type="entry name" value="PhzC_PhzF"/>
    <property type="match status" value="1"/>
</dbReference>
<dbReference type="AlphaFoldDB" id="A0A7Y9T978"/>
<dbReference type="PANTHER" id="PTHR13774:SF32">
    <property type="entry name" value="ANTISENSE-ENHANCING SEQUENCE 1"/>
    <property type="match status" value="1"/>
</dbReference>
<organism evidence="3 4">
    <name type="scientific">Tunturiibacter lichenicola</name>
    <dbReference type="NCBI Taxonomy" id="2051959"/>
    <lineage>
        <taxon>Bacteria</taxon>
        <taxon>Pseudomonadati</taxon>
        <taxon>Acidobacteriota</taxon>
        <taxon>Terriglobia</taxon>
        <taxon>Terriglobales</taxon>
        <taxon>Acidobacteriaceae</taxon>
        <taxon>Tunturiibacter</taxon>
    </lineage>
</organism>
<gene>
    <name evidence="3" type="ORF">HDF12_001530</name>
</gene>
<dbReference type="Proteomes" id="UP000534186">
    <property type="component" value="Unassembled WGS sequence"/>
</dbReference>
<protein>
    <submittedName>
        <fullName evidence="3">Trans-2,3-dihydro-3-hydroxyanthranilate isomerase</fullName>
        <ecNumber evidence="3">5.3.3.17</ecNumber>
    </submittedName>
</protein>
<dbReference type="EC" id="5.3.3.17" evidence="3"/>
<feature type="active site" evidence="2">
    <location>
        <position position="67"/>
    </location>
</feature>
<dbReference type="Pfam" id="PF02567">
    <property type="entry name" value="PhzC-PhzF"/>
    <property type="match status" value="1"/>
</dbReference>
<reference evidence="3 4" key="1">
    <citation type="submission" date="2020-07" db="EMBL/GenBank/DDBJ databases">
        <title>Genomic Encyclopedia of Type Strains, Phase IV (KMG-V): Genome sequencing to study the core and pangenomes of soil and plant-associated prokaryotes.</title>
        <authorList>
            <person name="Whitman W."/>
        </authorList>
    </citation>
    <scope>NUCLEOTIDE SEQUENCE [LARGE SCALE GENOMIC DNA]</scope>
    <source>
        <strain evidence="3 4">M8UP30</strain>
    </source>
</reference>
<evidence type="ECO:0000256" key="1">
    <source>
        <dbReference type="ARBA" id="ARBA00008270"/>
    </source>
</evidence>
<evidence type="ECO:0000313" key="3">
    <source>
        <dbReference type="EMBL" id="NYF51165.1"/>
    </source>
</evidence>
<sequence>MSTDDPAAAPAAFAANHSASSRIYDFAQVDVFAERPLEGNALAIFTDARGLSTDEMQALARETNLSETTFILPRDPEIERERGIQVRIFLTTEEVPFAGHPTLGTASWLYFNHPTFRGAEQITLDLGIGPIRIRFQTPLPREIGVFGTMQQNDPTFGEVLSSLDDRAAVANALSLAIDDLDPHLSAQVISTGMAFCIVPLRSLEVASRLRITTQNSRPFLDRVGAKFFHCITPANENSTAQWHARMQFDSGEDPATGSASGCTIAYLVRHGLVASGQQIVIEQGIEMLRPSRIHISAVIEDGVVTKVFVGGRTIPVAMGRFFLP</sequence>
<evidence type="ECO:0000256" key="2">
    <source>
        <dbReference type="PIRSR" id="PIRSR016184-1"/>
    </source>
</evidence>
<dbReference type="NCBIfam" id="TIGR00654">
    <property type="entry name" value="PhzF_family"/>
    <property type="match status" value="1"/>
</dbReference>
<proteinExistence type="inferred from homology"/>
<comment type="caution">
    <text evidence="3">The sequence shown here is derived from an EMBL/GenBank/DDBJ whole genome shotgun (WGS) entry which is preliminary data.</text>
</comment>
<accession>A0A7Y9T978</accession>
<dbReference type="Gene3D" id="3.10.310.10">
    <property type="entry name" value="Diaminopimelate Epimerase, Chain A, domain 1"/>
    <property type="match status" value="2"/>
</dbReference>
<dbReference type="EMBL" id="JACCCV010000001">
    <property type="protein sequence ID" value="NYF51165.1"/>
    <property type="molecule type" value="Genomic_DNA"/>
</dbReference>
<dbReference type="GO" id="GO:0005737">
    <property type="term" value="C:cytoplasm"/>
    <property type="evidence" value="ECO:0007669"/>
    <property type="project" value="TreeGrafter"/>
</dbReference>
<dbReference type="PANTHER" id="PTHR13774">
    <property type="entry name" value="PHENAZINE BIOSYNTHESIS PROTEIN"/>
    <property type="match status" value="1"/>
</dbReference>
<dbReference type="SUPFAM" id="SSF54506">
    <property type="entry name" value="Diaminopimelate epimerase-like"/>
    <property type="match status" value="1"/>
</dbReference>
<dbReference type="InterPro" id="IPR003719">
    <property type="entry name" value="Phenazine_PhzF-like"/>
</dbReference>
<evidence type="ECO:0000313" key="4">
    <source>
        <dbReference type="Proteomes" id="UP000534186"/>
    </source>
</evidence>
<keyword evidence="3" id="KW-0413">Isomerase</keyword>